<keyword evidence="3" id="KW-1185">Reference proteome</keyword>
<protein>
    <submittedName>
        <fullName evidence="2">Uncharacterized protein</fullName>
    </submittedName>
</protein>
<sequence>MRLHSSSPARHSIHMKSRLSRSRLQTSRRHTYKAIHCPFFAFGTATQTQLHPRAQWKGRSLFLRRYAKCCALFLYIAGCLHEHTSTQDASVR</sequence>
<gene>
    <name evidence="2" type="ORF">DAEQUDRAFT_376393</name>
</gene>
<reference evidence="2 3" key="1">
    <citation type="journal article" date="2016" name="Mol. Biol. Evol.">
        <title>Comparative Genomics of Early-Diverging Mushroom-Forming Fungi Provides Insights into the Origins of Lignocellulose Decay Capabilities.</title>
        <authorList>
            <person name="Nagy L.G."/>
            <person name="Riley R."/>
            <person name="Tritt A."/>
            <person name="Adam C."/>
            <person name="Daum C."/>
            <person name="Floudas D."/>
            <person name="Sun H."/>
            <person name="Yadav J.S."/>
            <person name="Pangilinan J."/>
            <person name="Larsson K.H."/>
            <person name="Matsuura K."/>
            <person name="Barry K."/>
            <person name="Labutti K."/>
            <person name="Kuo R."/>
            <person name="Ohm R.A."/>
            <person name="Bhattacharya S.S."/>
            <person name="Shirouzu T."/>
            <person name="Yoshinaga Y."/>
            <person name="Martin F.M."/>
            <person name="Grigoriev I.V."/>
            <person name="Hibbett D.S."/>
        </authorList>
    </citation>
    <scope>NUCLEOTIDE SEQUENCE [LARGE SCALE GENOMIC DNA]</scope>
    <source>
        <strain evidence="2 3">L-15889</strain>
    </source>
</reference>
<feature type="compositionally biased region" description="Basic residues" evidence="1">
    <location>
        <begin position="11"/>
        <end position="22"/>
    </location>
</feature>
<dbReference type="EMBL" id="KV429072">
    <property type="protein sequence ID" value="KZT67896.1"/>
    <property type="molecule type" value="Genomic_DNA"/>
</dbReference>
<name>A0A165P8I1_9APHY</name>
<accession>A0A165P8I1</accession>
<feature type="region of interest" description="Disordered" evidence="1">
    <location>
        <begin position="1"/>
        <end position="22"/>
    </location>
</feature>
<evidence type="ECO:0000256" key="1">
    <source>
        <dbReference type="SAM" id="MobiDB-lite"/>
    </source>
</evidence>
<dbReference type="AlphaFoldDB" id="A0A165P8I1"/>
<proteinExistence type="predicted"/>
<organism evidence="2 3">
    <name type="scientific">Daedalea quercina L-15889</name>
    <dbReference type="NCBI Taxonomy" id="1314783"/>
    <lineage>
        <taxon>Eukaryota</taxon>
        <taxon>Fungi</taxon>
        <taxon>Dikarya</taxon>
        <taxon>Basidiomycota</taxon>
        <taxon>Agaricomycotina</taxon>
        <taxon>Agaricomycetes</taxon>
        <taxon>Polyporales</taxon>
        <taxon>Fomitopsis</taxon>
    </lineage>
</organism>
<dbReference type="Proteomes" id="UP000076727">
    <property type="component" value="Unassembled WGS sequence"/>
</dbReference>
<evidence type="ECO:0000313" key="3">
    <source>
        <dbReference type="Proteomes" id="UP000076727"/>
    </source>
</evidence>
<evidence type="ECO:0000313" key="2">
    <source>
        <dbReference type="EMBL" id="KZT67896.1"/>
    </source>
</evidence>